<gene>
    <name evidence="4 6" type="ORF">P152DRAFT_380661</name>
</gene>
<dbReference type="InterPro" id="IPR003595">
    <property type="entry name" value="Tyr_Pase_cat"/>
</dbReference>
<dbReference type="EMBL" id="ML975162">
    <property type="protein sequence ID" value="KAF1811252.1"/>
    <property type="molecule type" value="Genomic_DNA"/>
</dbReference>
<feature type="non-terminal residue" evidence="4">
    <location>
        <position position="1"/>
    </location>
</feature>
<keyword evidence="5" id="KW-1185">Reference proteome</keyword>
<evidence type="ECO:0000256" key="1">
    <source>
        <dbReference type="ARBA" id="ARBA00009649"/>
    </source>
</evidence>
<reference evidence="4 6" key="1">
    <citation type="submission" date="2020-01" db="EMBL/GenBank/DDBJ databases">
        <authorList>
            <consortium name="DOE Joint Genome Institute"/>
            <person name="Haridas S."/>
            <person name="Albert R."/>
            <person name="Binder M."/>
            <person name="Bloem J."/>
            <person name="Labutti K."/>
            <person name="Salamov A."/>
            <person name="Andreopoulos B."/>
            <person name="Baker S.E."/>
            <person name="Barry K."/>
            <person name="Bills G."/>
            <person name="Bluhm B.H."/>
            <person name="Cannon C."/>
            <person name="Castanera R."/>
            <person name="Culley D.E."/>
            <person name="Daum C."/>
            <person name="Ezra D."/>
            <person name="Gonzalez J.B."/>
            <person name="Henrissat B."/>
            <person name="Kuo A."/>
            <person name="Liang C."/>
            <person name="Lipzen A."/>
            <person name="Lutzoni F."/>
            <person name="Magnuson J."/>
            <person name="Mondo S."/>
            <person name="Nolan M."/>
            <person name="Ohm R."/>
            <person name="Pangilinan J."/>
            <person name="Park H.-J."/>
            <person name="Ramirez L."/>
            <person name="Alfaro M."/>
            <person name="Sun H."/>
            <person name="Tritt A."/>
            <person name="Yoshinaga Y."/>
            <person name="Zwiers L.-H."/>
            <person name="Turgeon B.G."/>
            <person name="Goodwin S.B."/>
            <person name="Spatafora J.W."/>
            <person name="Crous P.W."/>
            <person name="Grigoriev I.V."/>
        </authorList>
    </citation>
    <scope>NUCLEOTIDE SEQUENCE</scope>
    <source>
        <strain evidence="4 6">CBS 781.70</strain>
    </source>
</reference>
<proteinExistence type="inferred from homology"/>
<organism evidence="4">
    <name type="scientific">Eremomyces bilateralis CBS 781.70</name>
    <dbReference type="NCBI Taxonomy" id="1392243"/>
    <lineage>
        <taxon>Eukaryota</taxon>
        <taxon>Fungi</taxon>
        <taxon>Dikarya</taxon>
        <taxon>Ascomycota</taxon>
        <taxon>Pezizomycotina</taxon>
        <taxon>Dothideomycetes</taxon>
        <taxon>Dothideomycetes incertae sedis</taxon>
        <taxon>Eremomycetales</taxon>
        <taxon>Eremomycetaceae</taxon>
        <taxon>Eremomyces</taxon>
    </lineage>
</organism>
<dbReference type="Pfam" id="PF00102">
    <property type="entry name" value="Y_phosphatase"/>
    <property type="match status" value="1"/>
</dbReference>
<dbReference type="InterPro" id="IPR029021">
    <property type="entry name" value="Prot-tyrosine_phosphatase-like"/>
</dbReference>
<evidence type="ECO:0000313" key="6">
    <source>
        <dbReference type="RefSeq" id="XP_033532883.1"/>
    </source>
</evidence>
<dbReference type="OrthoDB" id="10253954at2759"/>
<dbReference type="AlphaFoldDB" id="A0A6G1FZU6"/>
<dbReference type="GO" id="GO:0004725">
    <property type="term" value="F:protein tyrosine phosphatase activity"/>
    <property type="evidence" value="ECO:0007669"/>
    <property type="project" value="InterPro"/>
</dbReference>
<dbReference type="Gene3D" id="3.90.190.10">
    <property type="entry name" value="Protein tyrosine phosphatase superfamily"/>
    <property type="match status" value="1"/>
</dbReference>
<dbReference type="SUPFAM" id="SSF52799">
    <property type="entry name" value="(Phosphotyrosine protein) phosphatases II"/>
    <property type="match status" value="1"/>
</dbReference>
<sequence length="329" mass="37382">DIHSKFVDLEWQQRNRLAQGLRPPTPGVENPSQWVRMSGEDVIQRNRYVNVDPFVNNRVRLKVPEGTSDYINASPIALETTKSHKDMRWIATQGPKEHSSHHLWRMIAEESDPSAGPTVIVMLTQTYESGREKCFPYFPDSMENPLIQINEYDEFGDGWGGTVRLLNIDENPVTKSTIRELEFEIVQTTPSSSDSSSADPADPGTEPLRRKLKVWHLLFAAWPDFLVPEGDDRAALVRLNAKSKETAHPTPNPRIVHCSAGVGRSGTFIALDYLLTELDDGVLDSVADEQDPIVDTVDRLRQQRMMMVQGEAQFAFLYAVLRELWVERW</sequence>
<dbReference type="PANTHER" id="PTHR19134">
    <property type="entry name" value="RECEPTOR-TYPE TYROSINE-PROTEIN PHOSPHATASE"/>
    <property type="match status" value="1"/>
</dbReference>
<comment type="similarity">
    <text evidence="1">Belongs to the protein-tyrosine phosphatase family. Non-receptor class subfamily.</text>
</comment>
<keyword evidence="4 6" id="KW-0675">Receptor</keyword>
<evidence type="ECO:0000259" key="2">
    <source>
        <dbReference type="PROSITE" id="PS50055"/>
    </source>
</evidence>
<dbReference type="PROSITE" id="PS50056">
    <property type="entry name" value="TYR_PHOSPHATASE_2"/>
    <property type="match status" value="1"/>
</dbReference>
<dbReference type="PRINTS" id="PR00700">
    <property type="entry name" value="PRTYPHPHTASE"/>
</dbReference>
<evidence type="ECO:0000259" key="3">
    <source>
        <dbReference type="PROSITE" id="PS50056"/>
    </source>
</evidence>
<reference evidence="6" key="2">
    <citation type="submission" date="2020-04" db="EMBL/GenBank/DDBJ databases">
        <authorList>
            <consortium name="NCBI Genome Project"/>
        </authorList>
    </citation>
    <scope>NUCLEOTIDE SEQUENCE</scope>
    <source>
        <strain evidence="6">CBS 781.70</strain>
    </source>
</reference>
<accession>A0A6G1FZU6</accession>
<evidence type="ECO:0000313" key="4">
    <source>
        <dbReference type="EMBL" id="KAF1811252.1"/>
    </source>
</evidence>
<dbReference type="InterPro" id="IPR000387">
    <property type="entry name" value="Tyr_Pase_dom"/>
</dbReference>
<dbReference type="InterPro" id="IPR050348">
    <property type="entry name" value="Protein-Tyr_Phosphatase"/>
</dbReference>
<dbReference type="InterPro" id="IPR000242">
    <property type="entry name" value="PTP_cat"/>
</dbReference>
<protein>
    <submittedName>
        <fullName evidence="4 6">Receptor/non-receptor type protein-tyrosine phosphatase</fullName>
    </submittedName>
</protein>
<dbReference type="RefSeq" id="XP_033532883.1">
    <property type="nucleotide sequence ID" value="XM_033675719.1"/>
</dbReference>
<evidence type="ECO:0000313" key="5">
    <source>
        <dbReference type="Proteomes" id="UP000504638"/>
    </source>
</evidence>
<feature type="domain" description="Tyrosine specific protein phosphatases" evidence="3">
    <location>
        <begin position="231"/>
        <end position="315"/>
    </location>
</feature>
<dbReference type="PROSITE" id="PS50055">
    <property type="entry name" value="TYR_PHOSPHATASE_PTP"/>
    <property type="match status" value="1"/>
</dbReference>
<dbReference type="PROSITE" id="PS00383">
    <property type="entry name" value="TYR_PHOSPHATASE_1"/>
    <property type="match status" value="1"/>
</dbReference>
<dbReference type="SMART" id="SM00404">
    <property type="entry name" value="PTPc_motif"/>
    <property type="match status" value="1"/>
</dbReference>
<dbReference type="SMART" id="SM00194">
    <property type="entry name" value="PTPc"/>
    <property type="match status" value="1"/>
</dbReference>
<feature type="domain" description="Tyrosine-protein phosphatase" evidence="2">
    <location>
        <begin position="45"/>
        <end position="324"/>
    </location>
</feature>
<feature type="non-terminal residue" evidence="4">
    <location>
        <position position="329"/>
    </location>
</feature>
<dbReference type="PANTHER" id="PTHR19134:SF449">
    <property type="entry name" value="TYROSINE-PROTEIN PHOSPHATASE 1"/>
    <property type="match status" value="1"/>
</dbReference>
<dbReference type="Proteomes" id="UP000504638">
    <property type="component" value="Unplaced"/>
</dbReference>
<name>A0A6G1FZU6_9PEZI</name>
<dbReference type="CDD" id="cd18533">
    <property type="entry name" value="PTP_fungal"/>
    <property type="match status" value="1"/>
</dbReference>
<dbReference type="GeneID" id="54416289"/>
<reference evidence="6" key="3">
    <citation type="submission" date="2025-04" db="UniProtKB">
        <authorList>
            <consortium name="RefSeq"/>
        </authorList>
    </citation>
    <scope>IDENTIFICATION</scope>
    <source>
        <strain evidence="6">CBS 781.70</strain>
    </source>
</reference>
<dbReference type="InterPro" id="IPR016130">
    <property type="entry name" value="Tyr_Pase_AS"/>
</dbReference>